<dbReference type="AlphaFoldDB" id="A0A2N0WF88"/>
<organism evidence="1 2">
    <name type="scientific">Acinetobacter proteolyticus</name>
    <dbReference type="NCBI Taxonomy" id="1776741"/>
    <lineage>
        <taxon>Bacteria</taxon>
        <taxon>Pseudomonadati</taxon>
        <taxon>Pseudomonadota</taxon>
        <taxon>Gammaproteobacteria</taxon>
        <taxon>Moraxellales</taxon>
        <taxon>Moraxellaceae</taxon>
        <taxon>Acinetobacter</taxon>
    </lineage>
</organism>
<name>A0A2N0WF88_9GAMM</name>
<proteinExistence type="predicted"/>
<comment type="caution">
    <text evidence="1">The sequence shown here is derived from an EMBL/GenBank/DDBJ whole genome shotgun (WGS) entry which is preliminary data.</text>
</comment>
<dbReference type="Proteomes" id="UP000233553">
    <property type="component" value="Unassembled WGS sequence"/>
</dbReference>
<protein>
    <submittedName>
        <fullName evidence="1">Transcriptional regulator</fullName>
    </submittedName>
</protein>
<dbReference type="EMBL" id="PISJ01000013">
    <property type="protein sequence ID" value="PKF33540.1"/>
    <property type="molecule type" value="Genomic_DNA"/>
</dbReference>
<evidence type="ECO:0000313" key="1">
    <source>
        <dbReference type="EMBL" id="PKF33540.1"/>
    </source>
</evidence>
<sequence length="74" mass="8608">MTPEQLKQAGELLYGNQWQSDLARALEVDARRVRDWLQERRPIPIGVKNEIVELLKRNSLDTSNYAEVLNNSKE</sequence>
<evidence type="ECO:0000313" key="2">
    <source>
        <dbReference type="Proteomes" id="UP000233553"/>
    </source>
</evidence>
<reference evidence="1 2" key="1">
    <citation type="submission" date="2017-12" db="EMBL/GenBank/DDBJ databases">
        <title>Draft Genome sequences of multiple microbial strains isolated from spacecraft associated surfaces.</title>
        <authorList>
            <person name="Seuylemezian A."/>
            <person name="Vaishampayan P."/>
            <person name="Venkateswaran K."/>
        </authorList>
    </citation>
    <scope>NUCLEOTIDE SEQUENCE [LARGE SCALE GENOMIC DNA]</scope>
    <source>
        <strain evidence="1 2">2P01AA</strain>
    </source>
</reference>
<accession>A0A2N0WF88</accession>
<gene>
    <name evidence="1" type="ORF">CW311_11305</name>
</gene>